<dbReference type="Proteomes" id="UP001642260">
    <property type="component" value="Unassembled WGS sequence"/>
</dbReference>
<keyword evidence="1" id="KW-0732">Signal</keyword>
<keyword evidence="4" id="KW-1185">Reference proteome</keyword>
<protein>
    <recommendedName>
        <fullName evidence="5">Defensin-like protein</fullName>
    </recommendedName>
</protein>
<evidence type="ECO:0008006" key="5">
    <source>
        <dbReference type="Google" id="ProtNLM"/>
    </source>
</evidence>
<gene>
    <name evidence="2" type="ORF">ERUC_LOCUS32256</name>
    <name evidence="3" type="ORF">ERUC_LOCUS32264</name>
</gene>
<sequence>MAKATSSLVFPIIFLNMGCEAAFWLCDSHCGSKCIANFGPKATWHCERETNNCICTFPCPTVDKTHI</sequence>
<organism evidence="2 4">
    <name type="scientific">Eruca vesicaria subsp. sativa</name>
    <name type="common">Garden rocket</name>
    <name type="synonym">Eruca sativa</name>
    <dbReference type="NCBI Taxonomy" id="29727"/>
    <lineage>
        <taxon>Eukaryota</taxon>
        <taxon>Viridiplantae</taxon>
        <taxon>Streptophyta</taxon>
        <taxon>Embryophyta</taxon>
        <taxon>Tracheophyta</taxon>
        <taxon>Spermatophyta</taxon>
        <taxon>Magnoliopsida</taxon>
        <taxon>eudicotyledons</taxon>
        <taxon>Gunneridae</taxon>
        <taxon>Pentapetalae</taxon>
        <taxon>rosids</taxon>
        <taxon>malvids</taxon>
        <taxon>Brassicales</taxon>
        <taxon>Brassicaceae</taxon>
        <taxon>Brassiceae</taxon>
        <taxon>Eruca</taxon>
    </lineage>
</organism>
<comment type="caution">
    <text evidence="2">The sequence shown here is derived from an EMBL/GenBank/DDBJ whole genome shotgun (WGS) entry which is preliminary data.</text>
</comment>
<reference evidence="2 4" key="1">
    <citation type="submission" date="2022-03" db="EMBL/GenBank/DDBJ databases">
        <authorList>
            <person name="Macdonald S."/>
            <person name="Ahmed S."/>
            <person name="Newling K."/>
        </authorList>
    </citation>
    <scope>NUCLEOTIDE SEQUENCE [LARGE SCALE GENOMIC DNA]</scope>
</reference>
<evidence type="ECO:0000313" key="4">
    <source>
        <dbReference type="Proteomes" id="UP001642260"/>
    </source>
</evidence>
<feature type="signal peptide" evidence="1">
    <location>
        <begin position="1"/>
        <end position="21"/>
    </location>
</feature>
<feature type="chain" id="PRO_5044720830" description="Defensin-like protein" evidence="1">
    <location>
        <begin position="22"/>
        <end position="67"/>
    </location>
</feature>
<accession>A0ABC8L4M1</accession>
<dbReference type="AlphaFoldDB" id="A0ABC8L4M1"/>
<evidence type="ECO:0000313" key="2">
    <source>
        <dbReference type="EMBL" id="CAH8375873.1"/>
    </source>
</evidence>
<dbReference type="EMBL" id="CAKOAT010461820">
    <property type="protein sequence ID" value="CAH8375897.1"/>
    <property type="molecule type" value="Genomic_DNA"/>
</dbReference>
<proteinExistence type="predicted"/>
<name>A0ABC8L4M1_ERUVS</name>
<dbReference type="EMBL" id="CAKOAT010461820">
    <property type="protein sequence ID" value="CAH8375873.1"/>
    <property type="molecule type" value="Genomic_DNA"/>
</dbReference>
<evidence type="ECO:0000256" key="1">
    <source>
        <dbReference type="SAM" id="SignalP"/>
    </source>
</evidence>
<evidence type="ECO:0000313" key="3">
    <source>
        <dbReference type="EMBL" id="CAH8375897.1"/>
    </source>
</evidence>